<proteinExistence type="predicted"/>
<organism evidence="2 3">
    <name type="scientific">Marinomonas spartinae</name>
    <dbReference type="NCBI Taxonomy" id="1792290"/>
    <lineage>
        <taxon>Bacteria</taxon>
        <taxon>Pseudomonadati</taxon>
        <taxon>Pseudomonadota</taxon>
        <taxon>Gammaproteobacteria</taxon>
        <taxon>Oceanospirillales</taxon>
        <taxon>Oceanospirillaceae</taxon>
        <taxon>Marinomonas</taxon>
    </lineage>
</organism>
<dbReference type="AlphaFoldDB" id="A0A1A8TDL3"/>
<reference evidence="2 3" key="1">
    <citation type="submission" date="2016-06" db="EMBL/GenBank/DDBJ databases">
        <authorList>
            <person name="Kjaerup R.B."/>
            <person name="Dalgaard T.S."/>
            <person name="Juul-Madsen H.R."/>
        </authorList>
    </citation>
    <scope>NUCLEOTIDE SEQUENCE [LARGE SCALE GENOMIC DNA]</scope>
    <source>
        <strain evidence="2 3">CECT 8886</strain>
    </source>
</reference>
<feature type="domain" description="DSP-PTPase phosphatase fused to NAD+ Kinase" evidence="1">
    <location>
        <begin position="14"/>
        <end position="117"/>
    </location>
</feature>
<dbReference type="Gene3D" id="3.90.190.10">
    <property type="entry name" value="Protein tyrosine phosphatase superfamily"/>
    <property type="match status" value="1"/>
</dbReference>
<name>A0A1A8TDL3_9GAMM</name>
<evidence type="ECO:0000313" key="3">
    <source>
        <dbReference type="Proteomes" id="UP000092544"/>
    </source>
</evidence>
<dbReference type="SUPFAM" id="SSF52799">
    <property type="entry name" value="(Phosphotyrosine protein) phosphatases II"/>
    <property type="match status" value="1"/>
</dbReference>
<dbReference type="Proteomes" id="UP000092544">
    <property type="component" value="Unassembled WGS sequence"/>
</dbReference>
<dbReference type="Pfam" id="PF22741">
    <property type="entry name" value="PTP-NADK"/>
    <property type="match status" value="1"/>
</dbReference>
<dbReference type="InterPro" id="IPR029021">
    <property type="entry name" value="Prot-tyrosine_phosphatase-like"/>
</dbReference>
<dbReference type="CDD" id="cd14503">
    <property type="entry name" value="PTP-bact"/>
    <property type="match status" value="1"/>
</dbReference>
<dbReference type="OrthoDB" id="7391097at2"/>
<gene>
    <name evidence="2" type="ORF">MSP8886_02049</name>
</gene>
<dbReference type="InterPro" id="IPR055214">
    <property type="entry name" value="PTP-NADK"/>
</dbReference>
<keyword evidence="3" id="KW-1185">Reference proteome</keyword>
<accession>A0A1A8TDL3</accession>
<dbReference type="STRING" id="1792290.MSP8886_02049"/>
<dbReference type="EMBL" id="FLOB01000004">
    <property type="protein sequence ID" value="SBS31279.1"/>
    <property type="molecule type" value="Genomic_DNA"/>
</dbReference>
<evidence type="ECO:0000313" key="2">
    <source>
        <dbReference type="EMBL" id="SBS31279.1"/>
    </source>
</evidence>
<dbReference type="RefSeq" id="WP_067015983.1">
    <property type="nucleotide sequence ID" value="NZ_FLOB01000004.1"/>
</dbReference>
<protein>
    <recommendedName>
        <fullName evidence="1">DSP-PTPase phosphatase fused to NAD+ Kinase domain-containing protein</fullName>
    </recommendedName>
</protein>
<evidence type="ECO:0000259" key="1">
    <source>
        <dbReference type="Pfam" id="PF22741"/>
    </source>
</evidence>
<sequence>MEKIRNFVQLTPLIATGGQPKAEQFLSIAENGYDYVINLGMLDHPDAVLEEDQLVSELGMSYIHVPVKFDAPSKKQVALFCRLLSLLKTQKVFVHCIMNYRVSAFMYHYFSKVEKCSEHASKSIMFERWDINPVWQEMLKWSAEDLGLGD</sequence>